<keyword evidence="4 10" id="KW-0808">Transferase</keyword>
<dbReference type="Gene3D" id="3.40.140.20">
    <property type="match status" value="2"/>
</dbReference>
<evidence type="ECO:0000256" key="10">
    <source>
        <dbReference type="HAMAP-Rule" id="MF_00139"/>
    </source>
</evidence>
<dbReference type="SMART" id="SM00851">
    <property type="entry name" value="MGS"/>
    <property type="match status" value="1"/>
</dbReference>
<organism evidence="12 13">
    <name type="scientific">Arcicella rosea</name>
    <dbReference type="NCBI Taxonomy" id="502909"/>
    <lineage>
        <taxon>Bacteria</taxon>
        <taxon>Pseudomonadati</taxon>
        <taxon>Bacteroidota</taxon>
        <taxon>Cytophagia</taxon>
        <taxon>Cytophagales</taxon>
        <taxon>Flectobacillaceae</taxon>
        <taxon>Arcicella</taxon>
    </lineage>
</organism>
<reference evidence="12 13" key="1">
    <citation type="submission" date="2020-08" db="EMBL/GenBank/DDBJ databases">
        <title>Functional genomics of gut bacteria from endangered species of beetles.</title>
        <authorList>
            <person name="Carlos-Shanley C."/>
        </authorList>
    </citation>
    <scope>NUCLEOTIDE SEQUENCE [LARGE SCALE GENOMIC DNA]</scope>
    <source>
        <strain evidence="12 13">S00070</strain>
    </source>
</reference>
<dbReference type="EC" id="3.5.4.10" evidence="10"/>
<evidence type="ECO:0000256" key="1">
    <source>
        <dbReference type="ARBA" id="ARBA00004844"/>
    </source>
</evidence>
<comment type="catalytic activity">
    <reaction evidence="8 10">
        <text>(6R)-10-formyltetrahydrofolate + 5-amino-1-(5-phospho-beta-D-ribosyl)imidazole-4-carboxamide = 5-formamido-1-(5-phospho-D-ribosyl)imidazole-4-carboxamide + (6S)-5,6,7,8-tetrahydrofolate</text>
        <dbReference type="Rhea" id="RHEA:22192"/>
        <dbReference type="ChEBI" id="CHEBI:57453"/>
        <dbReference type="ChEBI" id="CHEBI:58467"/>
        <dbReference type="ChEBI" id="CHEBI:58475"/>
        <dbReference type="ChEBI" id="CHEBI:195366"/>
        <dbReference type="EC" id="2.1.2.3"/>
    </reaction>
</comment>
<dbReference type="InterPro" id="IPR011607">
    <property type="entry name" value="MGS-like_dom"/>
</dbReference>
<evidence type="ECO:0000256" key="2">
    <source>
        <dbReference type="ARBA" id="ARBA00004954"/>
    </source>
</evidence>
<gene>
    <name evidence="10" type="primary">purH</name>
    <name evidence="12" type="ORF">HNP25_000290</name>
</gene>
<protein>
    <recommendedName>
        <fullName evidence="10">Bifunctional purine biosynthesis protein PurH</fullName>
    </recommendedName>
    <domain>
        <recommendedName>
            <fullName evidence="10">Phosphoribosylaminoimidazolecarboxamide formyltransferase</fullName>
            <ecNumber evidence="10">2.1.2.3</ecNumber>
        </recommendedName>
        <alternativeName>
            <fullName evidence="10">AICAR transformylase</fullName>
        </alternativeName>
    </domain>
    <domain>
        <recommendedName>
            <fullName evidence="10">IMP cyclohydrolase</fullName>
            <ecNumber evidence="10">3.5.4.10</ecNumber>
        </recommendedName>
        <alternativeName>
            <fullName evidence="10">ATIC</fullName>
        </alternativeName>
        <alternativeName>
            <fullName evidence="10">IMP synthase</fullName>
        </alternativeName>
        <alternativeName>
            <fullName evidence="10">Inosinicase</fullName>
        </alternativeName>
    </domain>
</protein>
<dbReference type="UniPathway" id="UPA00074">
    <property type="reaction ID" value="UER00133"/>
</dbReference>
<dbReference type="RefSeq" id="WP_184129084.1">
    <property type="nucleotide sequence ID" value="NZ_JACHKT010000001.1"/>
</dbReference>
<dbReference type="EMBL" id="JACHKT010000001">
    <property type="protein sequence ID" value="MBB6001651.1"/>
    <property type="molecule type" value="Genomic_DNA"/>
</dbReference>
<comment type="pathway">
    <text evidence="2 10">Purine metabolism; IMP biosynthesis via de novo pathway; 5-formamido-1-(5-phospho-D-ribosyl)imidazole-4-carboxamide from 5-amino-1-(5-phospho-D-ribosyl)imidazole-4-carboxamide (10-formyl THF route): step 1/1.</text>
</comment>
<dbReference type="SUPFAM" id="SSF53927">
    <property type="entry name" value="Cytidine deaminase-like"/>
    <property type="match status" value="1"/>
</dbReference>
<dbReference type="InterPro" id="IPR016193">
    <property type="entry name" value="Cytidine_deaminase-like"/>
</dbReference>
<dbReference type="PANTHER" id="PTHR11692:SF0">
    <property type="entry name" value="BIFUNCTIONAL PURINE BIOSYNTHESIS PROTEIN ATIC"/>
    <property type="match status" value="1"/>
</dbReference>
<evidence type="ECO:0000256" key="9">
    <source>
        <dbReference type="ARBA" id="ARBA00050687"/>
    </source>
</evidence>
<dbReference type="EC" id="2.1.2.3" evidence="10"/>
<dbReference type="NCBIfam" id="NF002049">
    <property type="entry name" value="PRK00881.1"/>
    <property type="match status" value="1"/>
</dbReference>
<evidence type="ECO:0000256" key="7">
    <source>
        <dbReference type="ARBA" id="ARBA00023268"/>
    </source>
</evidence>
<dbReference type="FunFam" id="3.40.140.20:FF:000005">
    <property type="entry name" value="Bifunctional purine biosynthesis protein PurH"/>
    <property type="match status" value="1"/>
</dbReference>
<dbReference type="GO" id="GO:0005829">
    <property type="term" value="C:cytosol"/>
    <property type="evidence" value="ECO:0007669"/>
    <property type="project" value="TreeGrafter"/>
</dbReference>
<comment type="pathway">
    <text evidence="1 10">Purine metabolism; IMP biosynthesis via de novo pathway; IMP from 5-formamido-1-(5-phospho-D-ribosyl)imidazole-4-carboxamide: step 1/1.</text>
</comment>
<keyword evidence="5 10" id="KW-0658">Purine biosynthesis</keyword>
<comment type="caution">
    <text evidence="12">The sequence shown here is derived from an EMBL/GenBank/DDBJ whole genome shotgun (WGS) entry which is preliminary data.</text>
</comment>
<name>A0A841EQE2_9BACT</name>
<keyword evidence="6 10" id="KW-0378">Hydrolase</keyword>
<comment type="domain">
    <text evidence="10">The IMP cyclohydrolase activity resides in the N-terminal region.</text>
</comment>
<dbReference type="SMART" id="SM00798">
    <property type="entry name" value="AICARFT_IMPCHas"/>
    <property type="match status" value="1"/>
</dbReference>
<dbReference type="CDD" id="cd01421">
    <property type="entry name" value="IMPCH"/>
    <property type="match status" value="1"/>
</dbReference>
<dbReference type="GO" id="GO:0006189">
    <property type="term" value="P:'de novo' IMP biosynthetic process"/>
    <property type="evidence" value="ECO:0007669"/>
    <property type="project" value="UniProtKB-UniRule"/>
</dbReference>
<evidence type="ECO:0000256" key="6">
    <source>
        <dbReference type="ARBA" id="ARBA00022801"/>
    </source>
</evidence>
<dbReference type="InterPro" id="IPR002695">
    <property type="entry name" value="PurH-like"/>
</dbReference>
<dbReference type="GO" id="GO:0004643">
    <property type="term" value="F:phosphoribosylaminoimidazolecarboxamide formyltransferase activity"/>
    <property type="evidence" value="ECO:0007669"/>
    <property type="project" value="UniProtKB-UniRule"/>
</dbReference>
<sequence>MSSKKIQSALISVYYKDGLAPIVELLHQNGVKLYSTGGTQTFIEELGIPVTAVEDLTSYPSIFGGRVKTLHPKVFGGILYRRDHEGDVATAAQYEIPSIDLVIVDLYPFEETVASGASEDDIIEKIDIGGISLIRGAAKNFNDVLIVSSRTQYAEVLSILQEKNGATDLLDRKRFARLAFETSSNYDSAIQWYFMTALDGVSKEPLAGLTYDADKKLTYDHSKVVTLRYGENPHQTARFYGDLEAMFDKLHGKELSYNNLVDVDACITLLDEFQETSFVIIKHTNACGVASAETVHQAYLNAFACDTISAFGGVLATNGTVDKAAAEEMNTLFFEILIAPDFTEEALTVLKSKKNRILLKRNAVEVSKTMFKTLLNGVLEQDKDLATETVADFKTVTTKAPTDSELRALEFALKICKHTKSNTIILAKEGQLLASGVGQTSRVDALKQAIEKAAEFGFDLQGAVMASDAFFPFPDCVEIAHKAGITAVVQPGGSIKDKDSVAYCDASDLAMVMTGVRHFKH</sequence>
<proteinExistence type="inferred from homology"/>
<comment type="similarity">
    <text evidence="3 10">Belongs to the PurH family.</text>
</comment>
<dbReference type="FunFam" id="3.40.140.20:FF:000001">
    <property type="entry name" value="Bifunctional purine biosynthesis protein PurH"/>
    <property type="match status" value="1"/>
</dbReference>
<dbReference type="Pfam" id="PF02142">
    <property type="entry name" value="MGS"/>
    <property type="match status" value="1"/>
</dbReference>
<comment type="catalytic activity">
    <reaction evidence="9 10">
        <text>IMP + H2O = 5-formamido-1-(5-phospho-D-ribosyl)imidazole-4-carboxamide</text>
        <dbReference type="Rhea" id="RHEA:18445"/>
        <dbReference type="ChEBI" id="CHEBI:15377"/>
        <dbReference type="ChEBI" id="CHEBI:58053"/>
        <dbReference type="ChEBI" id="CHEBI:58467"/>
        <dbReference type="EC" id="3.5.4.10"/>
    </reaction>
</comment>
<evidence type="ECO:0000313" key="12">
    <source>
        <dbReference type="EMBL" id="MBB6001651.1"/>
    </source>
</evidence>
<dbReference type="SUPFAM" id="SSF52335">
    <property type="entry name" value="Methylglyoxal synthase-like"/>
    <property type="match status" value="1"/>
</dbReference>
<evidence type="ECO:0000256" key="5">
    <source>
        <dbReference type="ARBA" id="ARBA00022755"/>
    </source>
</evidence>
<evidence type="ECO:0000313" key="13">
    <source>
        <dbReference type="Proteomes" id="UP000524404"/>
    </source>
</evidence>
<keyword evidence="13" id="KW-1185">Reference proteome</keyword>
<dbReference type="PIRSF" id="PIRSF000414">
    <property type="entry name" value="AICARFT_IMPCHas"/>
    <property type="match status" value="1"/>
</dbReference>
<dbReference type="FunFam" id="3.40.50.1380:FF:000001">
    <property type="entry name" value="Bifunctional purine biosynthesis protein PurH"/>
    <property type="match status" value="1"/>
</dbReference>
<dbReference type="InterPro" id="IPR036914">
    <property type="entry name" value="MGS-like_dom_sf"/>
</dbReference>
<evidence type="ECO:0000259" key="11">
    <source>
        <dbReference type="PROSITE" id="PS51855"/>
    </source>
</evidence>
<keyword evidence="7 10" id="KW-0511">Multifunctional enzyme</keyword>
<dbReference type="PANTHER" id="PTHR11692">
    <property type="entry name" value="BIFUNCTIONAL PURINE BIOSYNTHESIS PROTEIN PURH"/>
    <property type="match status" value="1"/>
</dbReference>
<evidence type="ECO:0000256" key="4">
    <source>
        <dbReference type="ARBA" id="ARBA00022679"/>
    </source>
</evidence>
<accession>A0A841EQE2</accession>
<dbReference type="Pfam" id="PF01808">
    <property type="entry name" value="AICARFT_IMPCHas"/>
    <property type="match status" value="1"/>
</dbReference>
<dbReference type="Gene3D" id="3.40.50.1380">
    <property type="entry name" value="Methylglyoxal synthase-like domain"/>
    <property type="match status" value="1"/>
</dbReference>
<dbReference type="Proteomes" id="UP000524404">
    <property type="component" value="Unassembled WGS sequence"/>
</dbReference>
<feature type="domain" description="MGS-like" evidence="11">
    <location>
        <begin position="1"/>
        <end position="148"/>
    </location>
</feature>
<evidence type="ECO:0000256" key="3">
    <source>
        <dbReference type="ARBA" id="ARBA00007667"/>
    </source>
</evidence>
<dbReference type="InterPro" id="IPR024051">
    <property type="entry name" value="AICAR_Tfase_dup_dom_sf"/>
</dbReference>
<dbReference type="GO" id="GO:0003937">
    <property type="term" value="F:IMP cyclohydrolase activity"/>
    <property type="evidence" value="ECO:0007669"/>
    <property type="project" value="UniProtKB-UniRule"/>
</dbReference>
<evidence type="ECO:0000256" key="8">
    <source>
        <dbReference type="ARBA" id="ARBA00050488"/>
    </source>
</evidence>
<dbReference type="PROSITE" id="PS51855">
    <property type="entry name" value="MGS"/>
    <property type="match status" value="1"/>
</dbReference>
<dbReference type="AlphaFoldDB" id="A0A841EQE2"/>
<dbReference type="HAMAP" id="MF_00139">
    <property type="entry name" value="PurH"/>
    <property type="match status" value="1"/>
</dbReference>